<proteinExistence type="predicted"/>
<organism evidence="3 4">
    <name type="scientific">Paraburkholderia panacisoli</name>
    <dbReference type="NCBI Taxonomy" id="2603818"/>
    <lineage>
        <taxon>Bacteria</taxon>
        <taxon>Pseudomonadati</taxon>
        <taxon>Pseudomonadota</taxon>
        <taxon>Betaproteobacteria</taxon>
        <taxon>Burkholderiales</taxon>
        <taxon>Burkholderiaceae</taxon>
        <taxon>Paraburkholderia</taxon>
    </lineage>
</organism>
<sequence>MSAWTASTAPCSERTRSRRRQRKDGSLFPVEVRARVFNHSGRLFAIALARDMTDRRHREQRLLAEFSVASTLSEAGTLDEAVPRILHETCKAFDWDSGASIWRRTCWCACRHGPRPPSRGPVPSYPGRPASTWGSPGEHGRAAHPCAYPTWRSMLGSSGWNLPRMRGSTPPSRSRSRVA</sequence>
<dbReference type="Proteomes" id="UP000325273">
    <property type="component" value="Unassembled WGS sequence"/>
</dbReference>
<dbReference type="SMART" id="SM00086">
    <property type="entry name" value="PAC"/>
    <property type="match status" value="1"/>
</dbReference>
<feature type="region of interest" description="Disordered" evidence="1">
    <location>
        <begin position="115"/>
        <end position="142"/>
    </location>
</feature>
<dbReference type="AlphaFoldDB" id="A0A5B0GY64"/>
<comment type="caution">
    <text evidence="3">The sequence shown here is derived from an EMBL/GenBank/DDBJ whole genome shotgun (WGS) entry which is preliminary data.</text>
</comment>
<feature type="compositionally biased region" description="Pro residues" evidence="1">
    <location>
        <begin position="115"/>
        <end position="126"/>
    </location>
</feature>
<evidence type="ECO:0000256" key="1">
    <source>
        <dbReference type="SAM" id="MobiDB-lite"/>
    </source>
</evidence>
<dbReference type="InterPro" id="IPR001610">
    <property type="entry name" value="PAC"/>
</dbReference>
<evidence type="ECO:0000259" key="2">
    <source>
        <dbReference type="PROSITE" id="PS50113"/>
    </source>
</evidence>
<protein>
    <submittedName>
        <fullName evidence="3">PAS domain S-box protein</fullName>
    </submittedName>
</protein>
<reference evidence="3 4" key="1">
    <citation type="submission" date="2019-08" db="EMBL/GenBank/DDBJ databases">
        <title>Paraburkholderia sp. DCY113.</title>
        <authorList>
            <person name="Kang J."/>
        </authorList>
    </citation>
    <scope>NUCLEOTIDE SEQUENCE [LARGE SCALE GENOMIC DNA]</scope>
    <source>
        <strain evidence="3 4">DCY113</strain>
    </source>
</reference>
<dbReference type="EMBL" id="VTUZ01000016">
    <property type="protein sequence ID" value="KAA1007793.1"/>
    <property type="molecule type" value="Genomic_DNA"/>
</dbReference>
<dbReference type="NCBIfam" id="TIGR00229">
    <property type="entry name" value="sensory_box"/>
    <property type="match status" value="1"/>
</dbReference>
<feature type="compositionally biased region" description="Polar residues" evidence="1">
    <location>
        <begin position="1"/>
        <end position="10"/>
    </location>
</feature>
<evidence type="ECO:0000313" key="4">
    <source>
        <dbReference type="Proteomes" id="UP000325273"/>
    </source>
</evidence>
<feature type="compositionally biased region" description="Low complexity" evidence="1">
    <location>
        <begin position="163"/>
        <end position="173"/>
    </location>
</feature>
<dbReference type="SUPFAM" id="SSF55785">
    <property type="entry name" value="PYP-like sensor domain (PAS domain)"/>
    <property type="match status" value="1"/>
</dbReference>
<name>A0A5B0GY64_9BURK</name>
<dbReference type="InterPro" id="IPR035965">
    <property type="entry name" value="PAS-like_dom_sf"/>
</dbReference>
<feature type="region of interest" description="Disordered" evidence="1">
    <location>
        <begin position="159"/>
        <end position="179"/>
    </location>
</feature>
<feature type="region of interest" description="Disordered" evidence="1">
    <location>
        <begin position="1"/>
        <end position="22"/>
    </location>
</feature>
<dbReference type="Gene3D" id="3.30.450.20">
    <property type="entry name" value="PAS domain"/>
    <property type="match status" value="1"/>
</dbReference>
<dbReference type="InterPro" id="IPR000014">
    <property type="entry name" value="PAS"/>
</dbReference>
<dbReference type="InterPro" id="IPR000700">
    <property type="entry name" value="PAS-assoc_C"/>
</dbReference>
<evidence type="ECO:0000313" key="3">
    <source>
        <dbReference type="EMBL" id="KAA1007793.1"/>
    </source>
</evidence>
<feature type="domain" description="PAC" evidence="2">
    <location>
        <begin position="14"/>
        <end position="64"/>
    </location>
</feature>
<accession>A0A5B0GY64</accession>
<keyword evidence="4" id="KW-1185">Reference proteome</keyword>
<dbReference type="PROSITE" id="PS50113">
    <property type="entry name" value="PAC"/>
    <property type="match status" value="1"/>
</dbReference>
<gene>
    <name evidence="3" type="ORF">FVF58_24115</name>
</gene>